<dbReference type="AlphaFoldDB" id="A0A7C0ZAH8"/>
<organism evidence="1">
    <name type="scientific">candidate division WOR-3 bacterium</name>
    <dbReference type="NCBI Taxonomy" id="2052148"/>
    <lineage>
        <taxon>Bacteria</taxon>
        <taxon>Bacteria division WOR-3</taxon>
    </lineage>
</organism>
<dbReference type="Proteomes" id="UP000885847">
    <property type="component" value="Unassembled WGS sequence"/>
</dbReference>
<sequence>MKTIIPAVGNIRVYVILLFLLFPGVILAKIEPGFEFTLVSSGLPVIPFEGTCQVYWDDNLFHATCSILEWATNLRDWKLGMSVLRRFEMGLWYDVPFKGFLFPLVIERRFRSFKNFDIYIHVELPIVGIYENRKGQSMDNAIFFSTGIRKKFFWTRAGIGTRVMYLLSPSTQKDYLHGRWWISIDLTYDIGIFKIHKEGK</sequence>
<comment type="caution">
    <text evidence="1">The sequence shown here is derived from an EMBL/GenBank/DDBJ whole genome shotgun (WGS) entry which is preliminary data.</text>
</comment>
<accession>A0A7C0ZAH8</accession>
<reference evidence="1" key="1">
    <citation type="journal article" date="2020" name="mSystems">
        <title>Genome- and Community-Level Interaction Insights into Carbon Utilization and Element Cycling Functions of Hydrothermarchaeota in Hydrothermal Sediment.</title>
        <authorList>
            <person name="Zhou Z."/>
            <person name="Liu Y."/>
            <person name="Xu W."/>
            <person name="Pan J."/>
            <person name="Luo Z.H."/>
            <person name="Li M."/>
        </authorList>
    </citation>
    <scope>NUCLEOTIDE SEQUENCE [LARGE SCALE GENOMIC DNA]</scope>
    <source>
        <strain evidence="1">HyVt-102</strain>
    </source>
</reference>
<gene>
    <name evidence="1" type="ORF">ENF18_07115</name>
</gene>
<name>A0A7C0ZAH8_UNCW3</name>
<protein>
    <submittedName>
        <fullName evidence="1">Uncharacterized protein</fullName>
    </submittedName>
</protein>
<dbReference type="EMBL" id="DQWE01000338">
    <property type="protein sequence ID" value="HDI83540.1"/>
    <property type="molecule type" value="Genomic_DNA"/>
</dbReference>
<evidence type="ECO:0000313" key="1">
    <source>
        <dbReference type="EMBL" id="HDI83540.1"/>
    </source>
</evidence>
<proteinExistence type="predicted"/>